<evidence type="ECO:0000313" key="1">
    <source>
        <dbReference type="EMBL" id="TNN25372.1"/>
    </source>
</evidence>
<sequence length="8" mass="691">MGSGGAVL</sequence>
<protein>
    <submittedName>
        <fullName evidence="1">Uncharacterized protein</fullName>
    </submittedName>
</protein>
<accession>A0A4Z2EAT7</accession>
<dbReference type="Proteomes" id="UP000314294">
    <property type="component" value="Unassembled WGS sequence"/>
</dbReference>
<gene>
    <name evidence="1" type="ORF">EYF80_064500</name>
</gene>
<reference evidence="1 2" key="1">
    <citation type="submission" date="2019-03" db="EMBL/GenBank/DDBJ databases">
        <title>First draft genome of Liparis tanakae, snailfish: a comprehensive survey of snailfish specific genes.</title>
        <authorList>
            <person name="Kim W."/>
            <person name="Song I."/>
            <person name="Jeong J.-H."/>
            <person name="Kim D."/>
            <person name="Kim S."/>
            <person name="Ryu S."/>
            <person name="Song J.Y."/>
            <person name="Lee S.K."/>
        </authorList>
    </citation>
    <scope>NUCLEOTIDE SEQUENCE [LARGE SCALE GENOMIC DNA]</scope>
    <source>
        <tissue evidence="1">Muscle</tissue>
    </source>
</reference>
<comment type="caution">
    <text evidence="1">The sequence shown here is derived from an EMBL/GenBank/DDBJ whole genome shotgun (WGS) entry which is preliminary data.</text>
</comment>
<dbReference type="EMBL" id="SRLO01012745">
    <property type="protein sequence ID" value="TNN25372.1"/>
    <property type="molecule type" value="Genomic_DNA"/>
</dbReference>
<evidence type="ECO:0000313" key="2">
    <source>
        <dbReference type="Proteomes" id="UP000314294"/>
    </source>
</evidence>
<organism evidence="1 2">
    <name type="scientific">Liparis tanakae</name>
    <name type="common">Tanaka's snailfish</name>
    <dbReference type="NCBI Taxonomy" id="230148"/>
    <lineage>
        <taxon>Eukaryota</taxon>
        <taxon>Metazoa</taxon>
        <taxon>Chordata</taxon>
        <taxon>Craniata</taxon>
        <taxon>Vertebrata</taxon>
        <taxon>Euteleostomi</taxon>
        <taxon>Actinopterygii</taxon>
        <taxon>Neopterygii</taxon>
        <taxon>Teleostei</taxon>
        <taxon>Neoteleostei</taxon>
        <taxon>Acanthomorphata</taxon>
        <taxon>Eupercaria</taxon>
        <taxon>Perciformes</taxon>
        <taxon>Cottioidei</taxon>
        <taxon>Cottales</taxon>
        <taxon>Liparidae</taxon>
        <taxon>Liparis</taxon>
    </lineage>
</organism>
<keyword evidence="2" id="KW-1185">Reference proteome</keyword>
<name>A0A4Z2EAT7_9TELE</name>
<proteinExistence type="predicted"/>